<dbReference type="AlphaFoldDB" id="X1CEM5"/>
<accession>X1CEM5</accession>
<evidence type="ECO:0000313" key="1">
    <source>
        <dbReference type="EMBL" id="GAH06092.1"/>
    </source>
</evidence>
<dbReference type="EMBL" id="BART01038563">
    <property type="protein sequence ID" value="GAH06092.1"/>
    <property type="molecule type" value="Genomic_DNA"/>
</dbReference>
<proteinExistence type="predicted"/>
<protein>
    <submittedName>
        <fullName evidence="1">Uncharacterized protein</fullName>
    </submittedName>
</protein>
<sequence>MLNSPGKPKTYSFEISLESAKSPNNIIKEVVPVKNKNARRKLSLLKKFNCSIKVSMAER</sequence>
<reference evidence="1" key="1">
    <citation type="journal article" date="2014" name="Front. Microbiol.">
        <title>High frequency of phylogenetically diverse reductive dehalogenase-homologous genes in deep subseafloor sedimentary metagenomes.</title>
        <authorList>
            <person name="Kawai M."/>
            <person name="Futagami T."/>
            <person name="Toyoda A."/>
            <person name="Takaki Y."/>
            <person name="Nishi S."/>
            <person name="Hori S."/>
            <person name="Arai W."/>
            <person name="Tsubouchi T."/>
            <person name="Morono Y."/>
            <person name="Uchiyama I."/>
            <person name="Ito T."/>
            <person name="Fujiyama A."/>
            <person name="Inagaki F."/>
            <person name="Takami H."/>
        </authorList>
    </citation>
    <scope>NUCLEOTIDE SEQUENCE</scope>
    <source>
        <strain evidence="1">Expedition CK06-06</strain>
    </source>
</reference>
<gene>
    <name evidence="1" type="ORF">S01H4_63883</name>
</gene>
<name>X1CEM5_9ZZZZ</name>
<organism evidence="1">
    <name type="scientific">marine sediment metagenome</name>
    <dbReference type="NCBI Taxonomy" id="412755"/>
    <lineage>
        <taxon>unclassified sequences</taxon>
        <taxon>metagenomes</taxon>
        <taxon>ecological metagenomes</taxon>
    </lineage>
</organism>
<comment type="caution">
    <text evidence="1">The sequence shown here is derived from an EMBL/GenBank/DDBJ whole genome shotgun (WGS) entry which is preliminary data.</text>
</comment>